<accession>A0A2P4SL06</accession>
<protein>
    <recommendedName>
        <fullName evidence="4">KRAB domain-containing protein</fullName>
    </recommendedName>
</protein>
<dbReference type="Proteomes" id="UP000237246">
    <property type="component" value="Unassembled WGS sequence"/>
</dbReference>
<gene>
    <name evidence="2" type="ORF">CIB84_011458</name>
</gene>
<organism evidence="2 3">
    <name type="scientific">Bambusicola thoracicus</name>
    <name type="common">Chinese bamboo-partridge</name>
    <name type="synonym">Perdix thoracica</name>
    <dbReference type="NCBI Taxonomy" id="9083"/>
    <lineage>
        <taxon>Eukaryota</taxon>
        <taxon>Metazoa</taxon>
        <taxon>Chordata</taxon>
        <taxon>Craniata</taxon>
        <taxon>Vertebrata</taxon>
        <taxon>Euteleostomi</taxon>
        <taxon>Archelosauria</taxon>
        <taxon>Archosauria</taxon>
        <taxon>Dinosauria</taxon>
        <taxon>Saurischia</taxon>
        <taxon>Theropoda</taxon>
        <taxon>Coelurosauria</taxon>
        <taxon>Aves</taxon>
        <taxon>Neognathae</taxon>
        <taxon>Galloanserae</taxon>
        <taxon>Galliformes</taxon>
        <taxon>Phasianidae</taxon>
        <taxon>Perdicinae</taxon>
        <taxon>Bambusicola</taxon>
    </lineage>
</organism>
<comment type="caution">
    <text evidence="2">The sequence shown here is derived from an EMBL/GenBank/DDBJ whole genome shotgun (WGS) entry which is preliminary data.</text>
</comment>
<feature type="compositionally biased region" description="Basic and acidic residues" evidence="1">
    <location>
        <begin position="127"/>
        <end position="139"/>
    </location>
</feature>
<dbReference type="EMBL" id="PPHD01038522">
    <property type="protein sequence ID" value="POI24792.1"/>
    <property type="molecule type" value="Genomic_DNA"/>
</dbReference>
<evidence type="ECO:0000256" key="1">
    <source>
        <dbReference type="SAM" id="MobiDB-lite"/>
    </source>
</evidence>
<feature type="non-terminal residue" evidence="2">
    <location>
        <position position="148"/>
    </location>
</feature>
<dbReference type="AlphaFoldDB" id="A0A2P4SL06"/>
<evidence type="ECO:0008006" key="4">
    <source>
        <dbReference type="Google" id="ProtNLM"/>
    </source>
</evidence>
<feature type="compositionally biased region" description="Basic and acidic residues" evidence="1">
    <location>
        <begin position="100"/>
        <end position="112"/>
    </location>
</feature>
<keyword evidence="3" id="KW-1185">Reference proteome</keyword>
<feature type="compositionally biased region" description="Polar residues" evidence="1">
    <location>
        <begin position="75"/>
        <end position="85"/>
    </location>
</feature>
<evidence type="ECO:0000313" key="3">
    <source>
        <dbReference type="Proteomes" id="UP000237246"/>
    </source>
</evidence>
<dbReference type="OrthoDB" id="9120453at2759"/>
<evidence type="ECO:0000313" key="2">
    <source>
        <dbReference type="EMBL" id="POI24792.1"/>
    </source>
</evidence>
<reference evidence="2 3" key="1">
    <citation type="submission" date="2018-01" db="EMBL/GenBank/DDBJ databases">
        <title>Comparison of the Chinese Bamboo Partridge and Red Junglefowl genome sequences highlights the importance of demography in genome evolution.</title>
        <authorList>
            <person name="Tiley G.P."/>
            <person name="Kimball R.T."/>
            <person name="Braun E.L."/>
            <person name="Burleigh J.G."/>
        </authorList>
    </citation>
    <scope>NUCLEOTIDE SEQUENCE [LARGE SCALE GENOMIC DNA]</scope>
    <source>
        <strain evidence="2">RTK389</strain>
        <tissue evidence="2">Blood</tissue>
    </source>
</reference>
<proteinExistence type="predicted"/>
<sequence>MELLEKQLYQNHGNALISTLSINLVPLPVHKPMVITLLEGGEEPWIPDACSPEEMVEELSPADVMTAMKEDVQKSGVSEKQSSCVSVGESRMDVQGGLEQGEHFKKPLESHPGKTARNPLDLSTAQKQHEEARSKEACQKRRQNPCDE</sequence>
<feature type="region of interest" description="Disordered" evidence="1">
    <location>
        <begin position="70"/>
        <end position="148"/>
    </location>
</feature>
<name>A0A2P4SL06_BAMTH</name>